<sequence>FNNSDIDQDQLNKLLMQYPLVVSSVNLSLKSFHAKQLDNLFCYAGMLNLSNDKKRSIHFKMLLDDLKPQFDEKLITLVQNDILPQQFNPVTFILSPKHQYFYFKKCKNTTLVFIYYRDVMEAESSLFSFASISDDASRLLNLNFNNLLKYDLHCNTYPMFCVYKPIEQSQKIFYQPTLDKLSEVADQILLQLKQIYSQTNYCAKIWSNPYILVQKSNYDLASSLQQLLNKKQSVTINHLITDASELPDDTILILFEPNFYEIGALLQTNAKITFVITPHTIDGHEPFSAVKDLNLFYTVKQTTTDAQAQDSSSIQSNQQFKQLFNLVFDFQLPRQTFEGVLIPSFKTNLIAEEIAFTLQFLQYLKVFFPFDQESVDQIFNPTLCDIEMYELLTRLNPVMFTQREQYRSKQFLKFSNYNDLTSMRFRNLLDIGCAGGELTQQYADVLNISPQNTWGTDIRDFGHKQFNFIQQDFEIEQLKLDNSCIDVVTCIQVLHHVQNVDHLLNEIQRVLLPGGYFICRESLQKSTLNQLMLDIQHGIYATAVNNEMSPVDFVQQFKTRYFRKEELQRKLQQRFGLQKIQFDGKNEKFQKCWFLCVKKVTQVKLE</sequence>
<dbReference type="InterPro" id="IPR052356">
    <property type="entry name" value="Thiol_S-MT"/>
</dbReference>
<evidence type="ECO:0000313" key="2">
    <source>
        <dbReference type="EMBL" id="JAP96122.1"/>
    </source>
</evidence>
<organism evidence="2">
    <name type="scientific">Trepomonas sp. PC1</name>
    <dbReference type="NCBI Taxonomy" id="1076344"/>
    <lineage>
        <taxon>Eukaryota</taxon>
        <taxon>Metamonada</taxon>
        <taxon>Diplomonadida</taxon>
        <taxon>Hexamitidae</taxon>
        <taxon>Hexamitinae</taxon>
        <taxon>Trepomonas</taxon>
    </lineage>
</organism>
<name>A0A146KHH0_9EUKA</name>
<dbReference type="GO" id="GO:0032259">
    <property type="term" value="P:methylation"/>
    <property type="evidence" value="ECO:0007669"/>
    <property type="project" value="UniProtKB-KW"/>
</dbReference>
<feature type="domain" description="Methyltransferase type 11" evidence="1">
    <location>
        <begin position="429"/>
        <end position="519"/>
    </location>
</feature>
<dbReference type="AlphaFoldDB" id="A0A146KHH0"/>
<gene>
    <name evidence="2" type="ORF">TPC1_10651</name>
</gene>
<accession>A0A146KHH0</accession>
<dbReference type="Gene3D" id="3.40.50.150">
    <property type="entry name" value="Vaccinia Virus protein VP39"/>
    <property type="match status" value="1"/>
</dbReference>
<dbReference type="SUPFAM" id="SSF53335">
    <property type="entry name" value="S-adenosyl-L-methionine-dependent methyltransferases"/>
    <property type="match status" value="1"/>
</dbReference>
<dbReference type="GO" id="GO:0008757">
    <property type="term" value="F:S-adenosylmethionine-dependent methyltransferase activity"/>
    <property type="evidence" value="ECO:0007669"/>
    <property type="project" value="InterPro"/>
</dbReference>
<keyword evidence="2" id="KW-0808">Transferase</keyword>
<protein>
    <submittedName>
        <fullName evidence="2">Methyltransferase domain-containing protein</fullName>
    </submittedName>
</protein>
<dbReference type="PANTHER" id="PTHR45036:SF1">
    <property type="entry name" value="METHYLTRANSFERASE LIKE 7A"/>
    <property type="match status" value="1"/>
</dbReference>
<dbReference type="EMBL" id="GDID01000484">
    <property type="protein sequence ID" value="JAP96122.1"/>
    <property type="molecule type" value="Transcribed_RNA"/>
</dbReference>
<proteinExistence type="predicted"/>
<dbReference type="CDD" id="cd02440">
    <property type="entry name" value="AdoMet_MTases"/>
    <property type="match status" value="1"/>
</dbReference>
<feature type="non-terminal residue" evidence="2">
    <location>
        <position position="1"/>
    </location>
</feature>
<reference evidence="2" key="1">
    <citation type="submission" date="2015-07" db="EMBL/GenBank/DDBJ databases">
        <title>Adaptation to a free-living lifestyle via gene acquisitions in the diplomonad Trepomonas sp. PC1.</title>
        <authorList>
            <person name="Xu F."/>
            <person name="Jerlstrom-Hultqvist J."/>
            <person name="Kolisko M."/>
            <person name="Simpson A.G.B."/>
            <person name="Roger A.J."/>
            <person name="Svard S.G."/>
            <person name="Andersson J.O."/>
        </authorList>
    </citation>
    <scope>NUCLEOTIDE SEQUENCE</scope>
    <source>
        <strain evidence="2">PC1</strain>
    </source>
</reference>
<keyword evidence="2" id="KW-0489">Methyltransferase</keyword>
<evidence type="ECO:0000259" key="1">
    <source>
        <dbReference type="Pfam" id="PF08241"/>
    </source>
</evidence>
<dbReference type="InterPro" id="IPR029063">
    <property type="entry name" value="SAM-dependent_MTases_sf"/>
</dbReference>
<dbReference type="InterPro" id="IPR013216">
    <property type="entry name" value="Methyltransf_11"/>
</dbReference>
<dbReference type="Pfam" id="PF08241">
    <property type="entry name" value="Methyltransf_11"/>
    <property type="match status" value="1"/>
</dbReference>
<dbReference type="PANTHER" id="PTHR45036">
    <property type="entry name" value="METHYLTRANSFERASE LIKE 7B"/>
    <property type="match status" value="1"/>
</dbReference>